<dbReference type="Gene3D" id="2.170.120.40">
    <property type="entry name" value="YbbR-like domain"/>
    <property type="match status" value="1"/>
</dbReference>
<gene>
    <name evidence="1" type="ORF">EZV76_09240</name>
</gene>
<dbReference type="InterPro" id="IPR012505">
    <property type="entry name" value="YbbR"/>
</dbReference>
<dbReference type="EMBL" id="SNTZ01000003">
    <property type="protein sequence ID" value="THV59737.1"/>
    <property type="molecule type" value="Genomic_DNA"/>
</dbReference>
<protein>
    <submittedName>
        <fullName evidence="1">YbbR-like domain-containing protein</fullName>
    </submittedName>
</protein>
<sequence length="290" mass="33039">MSNLSESYESRANFAINYRNLPDTLLLGKNSESTVEAKLRTSGFQFLYFNFFRKRIDVDVSKAVYLNGKYVLTEDALKKQMDQQLSQNISLLEIDRNQLEVDLYQVASKEIPVVPSLDIQFEQNHILDGKLDVSPDHVVVKGPKNEIDTLRSIRTAPLQLTNLSTDFSREMSLIFPKGMDNTIFSVGRVNVSGKVVRFSEKVFEVPIRVINLPEGYQIKTFPSSVTVLCKATVERLKEISLSDFEVTADYAQLNGAERTVLFLKKTKSPENVYDVRLQEARVNFILEQQP</sequence>
<keyword evidence="2" id="KW-1185">Reference proteome</keyword>
<dbReference type="Proteomes" id="UP000310406">
    <property type="component" value="Unassembled WGS sequence"/>
</dbReference>
<accession>A0A4S8RMH7</accession>
<dbReference type="Pfam" id="PF07949">
    <property type="entry name" value="YbbR"/>
    <property type="match status" value="1"/>
</dbReference>
<comment type="caution">
    <text evidence="1">The sequence shown here is derived from an EMBL/GenBank/DDBJ whole genome shotgun (WGS) entry which is preliminary data.</text>
</comment>
<dbReference type="Gene3D" id="2.170.120.30">
    <property type="match status" value="1"/>
</dbReference>
<organism evidence="1 2">
    <name type="scientific">Flagellimonas alvinocaridis</name>
    <dbReference type="NCBI Taxonomy" id="2530200"/>
    <lineage>
        <taxon>Bacteria</taxon>
        <taxon>Pseudomonadati</taxon>
        <taxon>Bacteroidota</taxon>
        <taxon>Flavobacteriia</taxon>
        <taxon>Flavobacteriales</taxon>
        <taxon>Flavobacteriaceae</taxon>
        <taxon>Flagellimonas</taxon>
    </lineage>
</organism>
<dbReference type="PANTHER" id="PTHR37804:SF1">
    <property type="entry name" value="CDAA REGULATORY PROTEIN CDAR"/>
    <property type="match status" value="1"/>
</dbReference>
<proteinExistence type="predicted"/>
<dbReference type="PANTHER" id="PTHR37804">
    <property type="entry name" value="CDAA REGULATORY PROTEIN CDAR"/>
    <property type="match status" value="1"/>
</dbReference>
<reference evidence="1 2" key="1">
    <citation type="submission" date="2019-03" db="EMBL/GenBank/DDBJ databases">
        <title>Muricauda SCR12 sp.nov, a marine bacterium isolated from Pacific Ocean:the Okinawa trough.</title>
        <authorList>
            <person name="Liu L."/>
        </authorList>
    </citation>
    <scope>NUCLEOTIDE SEQUENCE [LARGE SCALE GENOMIC DNA]</scope>
    <source>
        <strain evidence="1 2">SCR12</strain>
    </source>
</reference>
<evidence type="ECO:0000313" key="2">
    <source>
        <dbReference type="Proteomes" id="UP000310406"/>
    </source>
</evidence>
<dbReference type="AlphaFoldDB" id="A0A4S8RMH7"/>
<name>A0A4S8RMH7_9FLAO</name>
<evidence type="ECO:0000313" key="1">
    <source>
        <dbReference type="EMBL" id="THV59737.1"/>
    </source>
</evidence>
<dbReference type="OrthoDB" id="1150187at2"/>
<dbReference type="InterPro" id="IPR053154">
    <property type="entry name" value="c-di-AMP_regulator"/>
</dbReference>
<dbReference type="RefSeq" id="WP_136566254.1">
    <property type="nucleotide sequence ID" value="NZ_SNTZ01000003.1"/>
</dbReference>